<keyword evidence="1" id="KW-0472">Membrane</keyword>
<dbReference type="AlphaFoldDB" id="A0A4Y7PWX6"/>
<reference evidence="2 3" key="1">
    <citation type="submission" date="2018-06" db="EMBL/GenBank/DDBJ databases">
        <title>A transcriptomic atlas of mushroom development highlights an independent origin of complex multicellularity.</title>
        <authorList>
            <consortium name="DOE Joint Genome Institute"/>
            <person name="Krizsan K."/>
            <person name="Almasi E."/>
            <person name="Merenyi Z."/>
            <person name="Sahu N."/>
            <person name="Viragh M."/>
            <person name="Koszo T."/>
            <person name="Mondo S."/>
            <person name="Kiss B."/>
            <person name="Balint B."/>
            <person name="Kues U."/>
            <person name="Barry K."/>
            <person name="Hegedus J.C."/>
            <person name="Henrissat B."/>
            <person name="Johnson J."/>
            <person name="Lipzen A."/>
            <person name="Ohm R."/>
            <person name="Nagy I."/>
            <person name="Pangilinan J."/>
            <person name="Yan J."/>
            <person name="Xiong Y."/>
            <person name="Grigoriev I.V."/>
            <person name="Hibbett D.S."/>
            <person name="Nagy L.G."/>
        </authorList>
    </citation>
    <scope>NUCLEOTIDE SEQUENCE [LARGE SCALE GENOMIC DNA]</scope>
    <source>
        <strain evidence="2 3">SZMC22713</strain>
    </source>
</reference>
<sequence>MSSAGSIRSCCATIKAFVLAWTPYASIAKASEPQDYECLLKRISHEVKFHCETLLAMLFFMGTTMDNGPLISWTLACLLYSLITLSTLDAMTSDSLPIRLNDVPAGRLIFAILAKLPALSVIATLCALALTSWDSVFTAAVMVLVVCALLLTLAIRLHAYMLAEQVWHFFKYLLRKDKVATAKSLHPAMDMPRPPVDV</sequence>
<keyword evidence="1" id="KW-1133">Transmembrane helix</keyword>
<dbReference type="Proteomes" id="UP000294933">
    <property type="component" value="Unassembled WGS sequence"/>
</dbReference>
<evidence type="ECO:0000256" key="1">
    <source>
        <dbReference type="SAM" id="Phobius"/>
    </source>
</evidence>
<feature type="transmembrane region" description="Helical" evidence="1">
    <location>
        <begin position="70"/>
        <end position="88"/>
    </location>
</feature>
<dbReference type="OrthoDB" id="3244886at2759"/>
<evidence type="ECO:0000313" key="3">
    <source>
        <dbReference type="Proteomes" id="UP000294933"/>
    </source>
</evidence>
<protein>
    <submittedName>
        <fullName evidence="2">Uncharacterized protein</fullName>
    </submittedName>
</protein>
<dbReference type="VEuPathDB" id="FungiDB:BD410DRAFT_841682"/>
<name>A0A4Y7PWX6_9AGAM</name>
<evidence type="ECO:0000313" key="2">
    <source>
        <dbReference type="EMBL" id="TDL19903.1"/>
    </source>
</evidence>
<dbReference type="EMBL" id="ML170192">
    <property type="protein sequence ID" value="TDL19903.1"/>
    <property type="molecule type" value="Genomic_DNA"/>
</dbReference>
<accession>A0A4Y7PWX6</accession>
<feature type="transmembrane region" description="Helical" evidence="1">
    <location>
        <begin position="108"/>
        <end position="130"/>
    </location>
</feature>
<gene>
    <name evidence="2" type="ORF">BD410DRAFT_841682</name>
</gene>
<proteinExistence type="predicted"/>
<keyword evidence="3" id="KW-1185">Reference proteome</keyword>
<organism evidence="2 3">
    <name type="scientific">Rickenella mellea</name>
    <dbReference type="NCBI Taxonomy" id="50990"/>
    <lineage>
        <taxon>Eukaryota</taxon>
        <taxon>Fungi</taxon>
        <taxon>Dikarya</taxon>
        <taxon>Basidiomycota</taxon>
        <taxon>Agaricomycotina</taxon>
        <taxon>Agaricomycetes</taxon>
        <taxon>Hymenochaetales</taxon>
        <taxon>Rickenellaceae</taxon>
        <taxon>Rickenella</taxon>
    </lineage>
</organism>
<keyword evidence="1" id="KW-0812">Transmembrane</keyword>
<feature type="transmembrane region" description="Helical" evidence="1">
    <location>
        <begin position="136"/>
        <end position="155"/>
    </location>
</feature>